<evidence type="ECO:0000256" key="2">
    <source>
        <dbReference type="SAM" id="MobiDB-lite"/>
    </source>
</evidence>
<keyword evidence="1" id="KW-0677">Repeat</keyword>
<dbReference type="SUPFAM" id="SSF82185">
    <property type="entry name" value="Histone H3 K4-specific methyltransferase SET7/9 N-terminal domain"/>
    <property type="match status" value="1"/>
</dbReference>
<feature type="region of interest" description="Disordered" evidence="2">
    <location>
        <begin position="1"/>
        <end position="49"/>
    </location>
</feature>
<evidence type="ECO:0000256" key="1">
    <source>
        <dbReference type="ARBA" id="ARBA00022737"/>
    </source>
</evidence>
<accession>A0AAW0FE26</accession>
<dbReference type="Gene3D" id="2.20.110.10">
    <property type="entry name" value="Histone H3 K4-specific methyltransferase SET7/9 N-terminal domain"/>
    <property type="match status" value="3"/>
</dbReference>
<dbReference type="PANTHER" id="PTHR43215:SF14">
    <property type="entry name" value="RADIAL SPOKE HEAD 1 HOMOLOG"/>
    <property type="match status" value="1"/>
</dbReference>
<feature type="compositionally biased region" description="Acidic residues" evidence="2">
    <location>
        <begin position="390"/>
        <end position="400"/>
    </location>
</feature>
<evidence type="ECO:0000313" key="4">
    <source>
        <dbReference type="Proteomes" id="UP001430356"/>
    </source>
</evidence>
<proteinExistence type="predicted"/>
<dbReference type="EMBL" id="JAECZO010000026">
    <property type="protein sequence ID" value="KAK7202173.1"/>
    <property type="molecule type" value="Genomic_DNA"/>
</dbReference>
<comment type="caution">
    <text evidence="3">The sequence shown here is derived from an EMBL/GenBank/DDBJ whole genome shotgun (WGS) entry which is preliminary data.</text>
</comment>
<sequence>MLHEDRDGSAVGASADRGEHPSQPASPPSSVSARVVEARATTADAASEEPVLVGKVVSAEFSSAASPHHVPAGGAGRLDDTSATTAARGVVSQRAAATPTFFSSASSSSSSGADSDDESYDAAAFDRVEMIFDFGRYVGQVDPLTGLRDGEGCLHYQSGNVYTGSWRDGAAEGFGEKRYKNGDVYRGGWRQGRRSGRGAYLFAQGHFYDGMYADDAPSGYGIYSTLQGDRYAGQWLAGHKHGKGRETLVSGQVFIGNWRHGKKQGRGKLYLPGAEGFIYGIWNNDKFFRELTAAEMGVDGVEDVVDEFGVPRDATAPPVAPPWTRMPPAGAGMTDRVLMGVTALEDRMESLGRALERVMGGGESTQPPAARVNPVVGWTGPPAQGVLADDASDEAEDTETVPDRRPRVPPPPAAAPAPAPAPAAAAAAAAVPLPAPCNDDVATEVDGGAASVSQSH</sequence>
<name>A0AAW0FE26_9TRYP</name>
<dbReference type="Proteomes" id="UP001430356">
    <property type="component" value="Unassembled WGS sequence"/>
</dbReference>
<dbReference type="Pfam" id="PF02493">
    <property type="entry name" value="MORN"/>
    <property type="match status" value="6"/>
</dbReference>
<keyword evidence="4" id="KW-1185">Reference proteome</keyword>
<dbReference type="InterPro" id="IPR003409">
    <property type="entry name" value="MORN"/>
</dbReference>
<dbReference type="AlphaFoldDB" id="A0AAW0FE26"/>
<feature type="region of interest" description="Disordered" evidence="2">
    <location>
        <begin position="379"/>
        <end position="456"/>
    </location>
</feature>
<gene>
    <name evidence="3" type="ORF">NESM_000287000</name>
</gene>
<organism evidence="3 4">
    <name type="scientific">Novymonas esmeraldas</name>
    <dbReference type="NCBI Taxonomy" id="1808958"/>
    <lineage>
        <taxon>Eukaryota</taxon>
        <taxon>Discoba</taxon>
        <taxon>Euglenozoa</taxon>
        <taxon>Kinetoplastea</taxon>
        <taxon>Metakinetoplastina</taxon>
        <taxon>Trypanosomatida</taxon>
        <taxon>Trypanosomatidae</taxon>
        <taxon>Novymonas</taxon>
    </lineage>
</organism>
<reference evidence="3 4" key="1">
    <citation type="journal article" date="2021" name="MBio">
        <title>A New Model Trypanosomatid, Novymonas esmeraldas: Genomic Perception of Its 'Candidatus Pandoraea novymonadis' Endosymbiont.</title>
        <authorList>
            <person name="Zakharova A."/>
            <person name="Saura A."/>
            <person name="Butenko A."/>
            <person name="Podesvova L."/>
            <person name="Warmusova S."/>
            <person name="Kostygov A.Y."/>
            <person name="Nenarokova A."/>
            <person name="Lukes J."/>
            <person name="Opperdoes F.R."/>
            <person name="Yurchenko V."/>
        </authorList>
    </citation>
    <scope>NUCLEOTIDE SEQUENCE [LARGE SCALE GENOMIC DNA]</scope>
    <source>
        <strain evidence="3 4">E262AT.01</strain>
    </source>
</reference>
<evidence type="ECO:0000313" key="3">
    <source>
        <dbReference type="EMBL" id="KAK7202173.1"/>
    </source>
</evidence>
<dbReference type="PANTHER" id="PTHR43215">
    <property type="entry name" value="RADIAL SPOKE HEAD 1 HOMOLOG"/>
    <property type="match status" value="1"/>
</dbReference>
<dbReference type="SMART" id="SM00698">
    <property type="entry name" value="MORN"/>
    <property type="match status" value="5"/>
</dbReference>
<protein>
    <submittedName>
        <fullName evidence="3">MORN repeat</fullName>
    </submittedName>
</protein>
<feature type="compositionally biased region" description="Low complexity" evidence="2">
    <location>
        <begin position="28"/>
        <end position="49"/>
    </location>
</feature>
<feature type="compositionally biased region" description="Pro residues" evidence="2">
    <location>
        <begin position="408"/>
        <end position="421"/>
    </location>
</feature>
<feature type="compositionally biased region" description="Low complexity" evidence="2">
    <location>
        <begin position="422"/>
        <end position="432"/>
    </location>
</feature>